<gene>
    <name evidence="8" type="ORF">SI7747_01000939</name>
</gene>
<dbReference type="CDD" id="cd09141">
    <property type="entry name" value="PLDc_vPLD1_2_yPLD_like_2"/>
    <property type="match status" value="1"/>
</dbReference>
<dbReference type="PIRSF" id="PIRSF009376">
    <property type="entry name" value="Phospholipase_D_euk"/>
    <property type="match status" value="1"/>
</dbReference>
<keyword evidence="2" id="KW-0677">Repeat</keyword>
<dbReference type="GO" id="GO:0006654">
    <property type="term" value="P:phosphatidic acid biosynthetic process"/>
    <property type="evidence" value="ECO:0007669"/>
    <property type="project" value="InterPro"/>
</dbReference>
<evidence type="ECO:0000256" key="6">
    <source>
        <dbReference type="PIRNR" id="PIRNR009376"/>
    </source>
</evidence>
<dbReference type="SUPFAM" id="SSF50729">
    <property type="entry name" value="PH domain-like"/>
    <property type="match status" value="1"/>
</dbReference>
<evidence type="ECO:0000256" key="3">
    <source>
        <dbReference type="ARBA" id="ARBA00022801"/>
    </source>
</evidence>
<keyword evidence="4 6" id="KW-0442">Lipid degradation</keyword>
<evidence type="ECO:0000256" key="4">
    <source>
        <dbReference type="ARBA" id="ARBA00022963"/>
    </source>
</evidence>
<sequence>MSLEKLTSEGEHRYVKMLAEPTIQSSHSIRLQGLDQERIFEELPKATIVSVSRPDVSDISPLLLSYTIEFRYKQFKWRLLKKASQVFYLHFALKKRAIIEELHEKQEQHTAVTQDDDEPDDDVVPLHHEESFSFKSSTGRQHSISDRAKVAMQGYLNHFLGNLDIVNSREVCKFLEVSKLSFSPEYGPKLKEDYVTVKHLPTIQKSDDDRMCCACSCFGCCNGNWQKAWAVLKPGFLALLEDPFNANLLDIIFLMSYPIQMEMERTVYLWQGKQKSVSCGSRSIKIRLRSNTKVKDWVAAINDAGLRPPEGWCYPHRFGSFAPPRGLTDDGSLVQWFIDGKAAFDAIASSIEEAKSEIFITDWWLCPELYLRRPFHEHASSRVDALLEAKAKQGVQIYILLYKEVALALKINSVYSKRRLLNIHENVKVLRYPDHFSSGVYLWSHHEKIVIVDHHICYLGGLDLCHRLPSFNLAWKDYYNPGVESEPNSWEDTMKDELDRAKYPRMPWHDVHCGLWGPPCRDVARHFVQRWNYAKRNKAPNEQAIPLLMPQHHMVIPHYMGKTKMQMQDSFSARFSPRDIPLLLPQEGDEQQISNGDHKLHGQDTFDSLPGHPRRSGQNISFSFFRNKDEHSTSDMPMRGFKKHTDVMTQPAVQDQEWWETQERSGQIISADEAGQVGHSALHVNIIRSVGQWSAGTGHTEESIHNAYFSIIEKAEHFVYIENQFFVSGLSGDDIIKNRVLEALYQRIMRADKERKCFRVIIVIPLLPGFQGGVDDGGAASVRALLHWQYRTICRGPNSILQNLYDAMGPKAHDYISFYGLRAHGRLSDGGPLATNQVYVHSKIMIVDDCIGVLIEDKEFIGSYMNGKPWKAGKFAFSLRLSLWAEHLGLIWARLIKHICDPVADTTYRDIWMATAKTNTTIYQDVFACIPNDFIPSRAAIRQSMSYWKEKLGHTTIDLGIAPERLETYHNGNVNATDPLERLQSVRGHLVSFPLEFMSQEDLRPVFNESEFYASPQVFH</sequence>
<organism evidence="8">
    <name type="scientific">Spirodela intermedia</name>
    <name type="common">Intermediate duckweed</name>
    <dbReference type="NCBI Taxonomy" id="51605"/>
    <lineage>
        <taxon>Eukaryota</taxon>
        <taxon>Viridiplantae</taxon>
        <taxon>Streptophyta</taxon>
        <taxon>Embryophyta</taxon>
        <taxon>Tracheophyta</taxon>
        <taxon>Spermatophyta</taxon>
        <taxon>Magnoliopsida</taxon>
        <taxon>Liliopsida</taxon>
        <taxon>Araceae</taxon>
        <taxon>Lemnoideae</taxon>
        <taxon>Spirodela</taxon>
    </lineage>
</organism>
<evidence type="ECO:0000259" key="7">
    <source>
        <dbReference type="PROSITE" id="PS50035"/>
    </source>
</evidence>
<dbReference type="SUPFAM" id="SSF56024">
    <property type="entry name" value="Phospholipase D/nuclease"/>
    <property type="match status" value="2"/>
</dbReference>
<dbReference type="PANTHER" id="PTHR18896">
    <property type="entry name" value="PHOSPHOLIPASE D"/>
    <property type="match status" value="1"/>
</dbReference>
<dbReference type="EMBL" id="CACRZD030000001">
    <property type="protein sequence ID" value="CAA6654349.1"/>
    <property type="molecule type" value="Genomic_DNA"/>
</dbReference>
<dbReference type="EMBL" id="LR743588">
    <property type="protein sequence ID" value="CAA2614559.1"/>
    <property type="molecule type" value="Genomic_DNA"/>
</dbReference>
<comment type="catalytic activity">
    <reaction evidence="1 6">
        <text>a 1,2-diacyl-sn-glycero-3-phosphocholine + H2O = a 1,2-diacyl-sn-glycero-3-phosphate + choline + H(+)</text>
        <dbReference type="Rhea" id="RHEA:14445"/>
        <dbReference type="ChEBI" id="CHEBI:15354"/>
        <dbReference type="ChEBI" id="CHEBI:15377"/>
        <dbReference type="ChEBI" id="CHEBI:15378"/>
        <dbReference type="ChEBI" id="CHEBI:57643"/>
        <dbReference type="ChEBI" id="CHEBI:58608"/>
        <dbReference type="EC" id="3.1.4.4"/>
    </reaction>
</comment>
<keyword evidence="5" id="KW-0443">Lipid metabolism</keyword>
<dbReference type="PANTHER" id="PTHR18896:SF76">
    <property type="entry name" value="PHOSPHOLIPASE"/>
    <property type="match status" value="1"/>
</dbReference>
<name>A0A7I8I9M1_SPIIN</name>
<evidence type="ECO:0000313" key="8">
    <source>
        <dbReference type="EMBL" id="CAA2614559.1"/>
    </source>
</evidence>
<dbReference type="CDD" id="cd09138">
    <property type="entry name" value="PLDc_vPLD1_2_yPLD_like_1"/>
    <property type="match status" value="1"/>
</dbReference>
<dbReference type="InterPro" id="IPR001736">
    <property type="entry name" value="PLipase_D/transphosphatidylase"/>
</dbReference>
<dbReference type="GO" id="GO:0004630">
    <property type="term" value="F:phospholipase D activity"/>
    <property type="evidence" value="ECO:0007669"/>
    <property type="project" value="UniProtKB-UniRule"/>
</dbReference>
<feature type="domain" description="PLD phosphodiesterase" evidence="7">
    <location>
        <begin position="441"/>
        <end position="468"/>
    </location>
</feature>
<keyword evidence="9" id="KW-1185">Reference proteome</keyword>
<dbReference type="GO" id="GO:0009395">
    <property type="term" value="P:phospholipid catabolic process"/>
    <property type="evidence" value="ECO:0007669"/>
    <property type="project" value="TreeGrafter"/>
</dbReference>
<dbReference type="PROSITE" id="PS50035">
    <property type="entry name" value="PLD"/>
    <property type="match status" value="1"/>
</dbReference>
<evidence type="ECO:0000256" key="2">
    <source>
        <dbReference type="ARBA" id="ARBA00022737"/>
    </source>
</evidence>
<dbReference type="Gene3D" id="3.30.870.10">
    <property type="entry name" value="Endonuclease Chain A"/>
    <property type="match status" value="2"/>
</dbReference>
<dbReference type="InterPro" id="IPR015679">
    <property type="entry name" value="PLipase_D_fam"/>
</dbReference>
<dbReference type="InterPro" id="IPR016555">
    <property type="entry name" value="PLipase_D_euk"/>
</dbReference>
<dbReference type="GO" id="GO:0005886">
    <property type="term" value="C:plasma membrane"/>
    <property type="evidence" value="ECO:0007669"/>
    <property type="project" value="TreeGrafter"/>
</dbReference>
<dbReference type="Pfam" id="PF00614">
    <property type="entry name" value="PLDc"/>
    <property type="match status" value="1"/>
</dbReference>
<proteinExistence type="inferred from homology"/>
<dbReference type="EC" id="3.1.4.4" evidence="6"/>
<dbReference type="Proteomes" id="UP001189122">
    <property type="component" value="Unassembled WGS sequence"/>
</dbReference>
<accession>A0A7I8I9M1</accession>
<protein>
    <recommendedName>
        <fullName evidence="6">Phospholipase</fullName>
        <ecNumber evidence="6">3.1.4.4</ecNumber>
    </recommendedName>
</protein>
<comment type="similarity">
    <text evidence="6">Belongs to the phospholipase D family.</text>
</comment>
<evidence type="ECO:0000256" key="5">
    <source>
        <dbReference type="ARBA" id="ARBA00023098"/>
    </source>
</evidence>
<reference evidence="8 9" key="1">
    <citation type="submission" date="2019-12" db="EMBL/GenBank/DDBJ databases">
        <authorList>
            <person name="Scholz U."/>
            <person name="Mascher M."/>
            <person name="Fiebig A."/>
        </authorList>
    </citation>
    <scope>NUCLEOTIDE SEQUENCE</scope>
</reference>
<dbReference type="AlphaFoldDB" id="A0A7I8I9M1"/>
<dbReference type="GO" id="GO:0035556">
    <property type="term" value="P:intracellular signal transduction"/>
    <property type="evidence" value="ECO:0007669"/>
    <property type="project" value="InterPro"/>
</dbReference>
<dbReference type="SMART" id="SM00155">
    <property type="entry name" value="PLDc"/>
    <property type="match status" value="1"/>
</dbReference>
<keyword evidence="3 6" id="KW-0378">Hydrolase</keyword>
<evidence type="ECO:0000256" key="1">
    <source>
        <dbReference type="ARBA" id="ARBA00000798"/>
    </source>
</evidence>
<evidence type="ECO:0000313" key="9">
    <source>
        <dbReference type="Proteomes" id="UP001189122"/>
    </source>
</evidence>